<dbReference type="PANTHER" id="PTHR38449:SF1">
    <property type="entry name" value="REGULATORY PROTEIN SSL2874-RELATED"/>
    <property type="match status" value="1"/>
</dbReference>
<proteinExistence type="inferred from homology"/>
<dbReference type="InterPro" id="IPR007169">
    <property type="entry name" value="RemA-like"/>
</dbReference>
<sequence length="86" mass="9481">MSFINIGFGNIVSLSRIVAVVNPGSSPMKRMKEEAKKRGKLIDVTEGRKTRSIIITDSDHIILSALQVETILQRINEANMVNDGTL</sequence>
<comment type="similarity">
    <text evidence="1">Belongs to the RemA family.</text>
</comment>
<protein>
    <recommendedName>
        <fullName evidence="1">Putative regulatory protein V4D30_05695</fullName>
    </recommendedName>
</protein>
<name>A0AAU8GUP5_9BACT</name>
<dbReference type="AlphaFoldDB" id="A0AAU8GUP5"/>
<dbReference type="RefSeq" id="WP_353683367.1">
    <property type="nucleotide sequence ID" value="NZ_CP144373.1"/>
</dbReference>
<dbReference type="EMBL" id="CP144373">
    <property type="protein sequence ID" value="XCH45825.1"/>
    <property type="molecule type" value="Genomic_DNA"/>
</dbReference>
<dbReference type="Pfam" id="PF04025">
    <property type="entry name" value="RemA-like"/>
    <property type="match status" value="1"/>
</dbReference>
<gene>
    <name evidence="2" type="ORF">V4D30_05695</name>
</gene>
<dbReference type="HAMAP" id="MF_01503">
    <property type="entry name" value="RemA"/>
    <property type="match status" value="1"/>
</dbReference>
<dbReference type="KEGG" id="taut:V4D30_05695"/>
<reference evidence="2" key="1">
    <citation type="submission" date="2024-01" db="EMBL/GenBank/DDBJ databases">
        <title>The first autotrophic representatives of the genus Thermodesulfovibrio.</title>
        <authorList>
            <person name="Maltseva A.I."/>
            <person name="Elcheninov A.G."/>
            <person name="Kublanov I.V."/>
            <person name="Lebedinsky A.V."/>
            <person name="Frolov E.N."/>
        </authorList>
    </citation>
    <scope>NUCLEOTIDE SEQUENCE</scope>
    <source>
        <strain evidence="2">3907-1M</strain>
    </source>
</reference>
<dbReference type="NCBIfam" id="NF003315">
    <property type="entry name" value="PRK04323.1"/>
    <property type="match status" value="1"/>
</dbReference>
<evidence type="ECO:0000256" key="1">
    <source>
        <dbReference type="HAMAP-Rule" id="MF_01503"/>
    </source>
</evidence>
<dbReference type="PANTHER" id="PTHR38449">
    <property type="entry name" value="REGULATORY PROTEIN TM_1690-RELATED"/>
    <property type="match status" value="1"/>
</dbReference>
<evidence type="ECO:0000313" key="2">
    <source>
        <dbReference type="EMBL" id="XCH45825.1"/>
    </source>
</evidence>
<organism evidence="2">
    <name type="scientific">Thermodesulfovibrio autotrophicus</name>
    <dbReference type="NCBI Taxonomy" id="3118333"/>
    <lineage>
        <taxon>Bacteria</taxon>
        <taxon>Pseudomonadati</taxon>
        <taxon>Nitrospirota</taxon>
        <taxon>Thermodesulfovibrionia</taxon>
        <taxon>Thermodesulfovibrionales</taxon>
        <taxon>Thermodesulfovibrionaceae</taxon>
        <taxon>Thermodesulfovibrio</taxon>
    </lineage>
</organism>
<accession>A0AAU8GUP5</accession>